<dbReference type="Proteomes" id="UP001597183">
    <property type="component" value="Unassembled WGS sequence"/>
</dbReference>
<comment type="caution">
    <text evidence="1">The sequence shown here is derived from an EMBL/GenBank/DDBJ whole genome shotgun (WGS) entry which is preliminary data.</text>
</comment>
<keyword evidence="2" id="KW-1185">Reference proteome</keyword>
<gene>
    <name evidence="1" type="ORF">ACFQ5G_36525</name>
</gene>
<dbReference type="RefSeq" id="WP_317789172.1">
    <property type="nucleotide sequence ID" value="NZ_AP028461.1"/>
</dbReference>
<proteinExistence type="predicted"/>
<evidence type="ECO:0000313" key="2">
    <source>
        <dbReference type="Proteomes" id="UP001597183"/>
    </source>
</evidence>
<protein>
    <submittedName>
        <fullName evidence="1">Uncharacterized protein</fullName>
    </submittedName>
</protein>
<dbReference type="EMBL" id="JBHTMK010000049">
    <property type="protein sequence ID" value="MFD1370876.1"/>
    <property type="molecule type" value="Genomic_DNA"/>
</dbReference>
<evidence type="ECO:0000313" key="1">
    <source>
        <dbReference type="EMBL" id="MFD1370876.1"/>
    </source>
</evidence>
<reference evidence="2" key="1">
    <citation type="journal article" date="2019" name="Int. J. Syst. Evol. Microbiol.">
        <title>The Global Catalogue of Microorganisms (GCM) 10K type strain sequencing project: providing services to taxonomists for standard genome sequencing and annotation.</title>
        <authorList>
            <consortium name="The Broad Institute Genomics Platform"/>
            <consortium name="The Broad Institute Genome Sequencing Center for Infectious Disease"/>
            <person name="Wu L."/>
            <person name="Ma J."/>
        </authorList>
    </citation>
    <scope>NUCLEOTIDE SEQUENCE [LARGE SCALE GENOMIC DNA]</scope>
    <source>
        <strain evidence="2">CCM 7526</strain>
    </source>
</reference>
<name>A0ABW4AJX3_9ACTN</name>
<accession>A0ABW4AJX3</accession>
<organism evidence="1 2">
    <name type="scientific">Actinoplanes sichuanensis</name>
    <dbReference type="NCBI Taxonomy" id="512349"/>
    <lineage>
        <taxon>Bacteria</taxon>
        <taxon>Bacillati</taxon>
        <taxon>Actinomycetota</taxon>
        <taxon>Actinomycetes</taxon>
        <taxon>Micromonosporales</taxon>
        <taxon>Micromonosporaceae</taxon>
        <taxon>Actinoplanes</taxon>
    </lineage>
</organism>
<sequence length="84" mass="9548">MQGSAHAVDPETLIAAGQTVVERRTMRNDVQVIELAYEHEGEQWWQGHYLLPRQGGRMLVFTAQSREPGIDTARQGLEWMLALD</sequence>